<feature type="domain" description="LysM" evidence="2">
    <location>
        <begin position="443"/>
        <end position="486"/>
    </location>
</feature>
<proteinExistence type="predicted"/>
<comment type="caution">
    <text evidence="3">The sequence shown here is derived from an EMBL/GenBank/DDBJ whole genome shotgun (WGS) entry which is preliminary data.</text>
</comment>
<keyword evidence="4" id="KW-1185">Reference proteome</keyword>
<dbReference type="InterPro" id="IPR018392">
    <property type="entry name" value="LysM"/>
</dbReference>
<organism evidence="3 4">
    <name type="scientific">Paenibacillus barengoltzii J12</name>
    <dbReference type="NCBI Taxonomy" id="935846"/>
    <lineage>
        <taxon>Bacteria</taxon>
        <taxon>Bacillati</taxon>
        <taxon>Bacillota</taxon>
        <taxon>Bacilli</taxon>
        <taxon>Bacillales</taxon>
        <taxon>Paenibacillaceae</taxon>
        <taxon>Paenibacillus</taxon>
    </lineage>
</organism>
<feature type="compositionally biased region" description="Acidic residues" evidence="1">
    <location>
        <begin position="199"/>
        <end position="220"/>
    </location>
</feature>
<dbReference type="Pfam" id="PF20918">
    <property type="entry name" value="SPOCS_spoVID-N"/>
    <property type="match status" value="1"/>
</dbReference>
<dbReference type="PROSITE" id="PS51782">
    <property type="entry name" value="LYSM"/>
    <property type="match status" value="1"/>
</dbReference>
<sequence length="487" mass="54752">MADQSYGLRFDIYERIHLSEDVIGIEELEEIELYPKIQVIPGEEYAALRGHLLLSGVYRGEGETQKLEHYIPVEITIPLSRVNRLEDITVEIENFDVDLLSSRSLNITGVLSLQGVETTTLVSEQDAWKDREFTTAHVVPDLREDEPEAESNFSAEESEDYASAVTEPESIPAAPLLTEEVRQESEPTFSWNSLIRDTTDEESQPEPELELQQEEQDEEPQPIPQFASWQAFPDEVLTAQKRSADEPQESAAWREDVPAFQEAGPWADKESESDFDAAAEVFADQTEELDAGATFEEEIRPFAESAPIERAGEAVEAEYAEPERASDGVGEEVAAVSNDTANEPVLEANAEVEADQVVPAQPEEKKEMKIALGAKKGDDEGDRDNFGLTKLISSSARPAQEPQEEASDQASLDDSRDQGEGEELRWKNLFISNEDQNPFRKVRLVIVQREETLDDIAQRYHLSTRELQLYNRLSEHQVNEGQVLYIP</sequence>
<evidence type="ECO:0000259" key="2">
    <source>
        <dbReference type="PROSITE" id="PS51782"/>
    </source>
</evidence>
<dbReference type="SUPFAM" id="SSF54106">
    <property type="entry name" value="LysM domain"/>
    <property type="match status" value="1"/>
</dbReference>
<feature type="region of interest" description="Disordered" evidence="1">
    <location>
        <begin position="178"/>
        <end position="256"/>
    </location>
</feature>
<protein>
    <submittedName>
        <fullName evidence="3">Stage VI sporulation protein D</fullName>
    </submittedName>
</protein>
<feature type="compositionally biased region" description="Polar residues" evidence="1">
    <location>
        <begin position="186"/>
        <end position="196"/>
    </location>
</feature>
<dbReference type="Pfam" id="PF01476">
    <property type="entry name" value="LysM"/>
    <property type="match status" value="1"/>
</dbReference>
<dbReference type="CDD" id="cd00118">
    <property type="entry name" value="LysM"/>
    <property type="match status" value="1"/>
</dbReference>
<evidence type="ECO:0000256" key="1">
    <source>
        <dbReference type="SAM" id="MobiDB-lite"/>
    </source>
</evidence>
<dbReference type="InterPro" id="IPR048862">
    <property type="entry name" value="SPOCS_spoVID_N"/>
</dbReference>
<dbReference type="Gene3D" id="3.10.350.10">
    <property type="entry name" value="LysM domain"/>
    <property type="match status" value="1"/>
</dbReference>
<name>A0ABY1M2U3_9BACL</name>
<reference evidence="3 4" key="1">
    <citation type="submission" date="2017-04" db="EMBL/GenBank/DDBJ databases">
        <authorList>
            <person name="Varghese N."/>
            <person name="Submissions S."/>
        </authorList>
    </citation>
    <scope>NUCLEOTIDE SEQUENCE [LARGE SCALE GENOMIC DNA]</scope>
    <source>
        <strain evidence="3 4">J12</strain>
    </source>
</reference>
<gene>
    <name evidence="3" type="ORF">SAMN02744124_03093</name>
</gene>
<evidence type="ECO:0000313" key="4">
    <source>
        <dbReference type="Proteomes" id="UP000192939"/>
    </source>
</evidence>
<evidence type="ECO:0000313" key="3">
    <source>
        <dbReference type="EMBL" id="SMF44035.1"/>
    </source>
</evidence>
<dbReference type="EMBL" id="FXAE01000035">
    <property type="protein sequence ID" value="SMF44035.1"/>
    <property type="molecule type" value="Genomic_DNA"/>
</dbReference>
<feature type="region of interest" description="Disordered" evidence="1">
    <location>
        <begin position="137"/>
        <end position="166"/>
    </location>
</feature>
<feature type="region of interest" description="Disordered" evidence="1">
    <location>
        <begin position="313"/>
        <end position="420"/>
    </location>
</feature>
<accession>A0ABY1M2U3</accession>
<dbReference type="SMART" id="SM00257">
    <property type="entry name" value="LysM"/>
    <property type="match status" value="1"/>
</dbReference>
<dbReference type="Proteomes" id="UP000192939">
    <property type="component" value="Unassembled WGS sequence"/>
</dbReference>
<dbReference type="InterPro" id="IPR036779">
    <property type="entry name" value="LysM_dom_sf"/>
</dbReference>